<protein>
    <submittedName>
        <fullName evidence="1">GUN19</fullName>
    </submittedName>
</protein>
<accession>A0A0A9HCK2</accession>
<dbReference type="SUPFAM" id="SSF48208">
    <property type="entry name" value="Six-hairpin glycosidases"/>
    <property type="match status" value="1"/>
</dbReference>
<sequence>MCSLFQPGQYTPGGLMYKEGANNMQYVTTATFLMLAYAKYLR</sequence>
<reference evidence="1" key="1">
    <citation type="submission" date="2014-09" db="EMBL/GenBank/DDBJ databases">
        <authorList>
            <person name="Magalhaes I.L.F."/>
            <person name="Oliveira U."/>
            <person name="Santos F.R."/>
            <person name="Vidigal T.H.D.A."/>
            <person name="Brescovit A.D."/>
            <person name="Santos A.J."/>
        </authorList>
    </citation>
    <scope>NUCLEOTIDE SEQUENCE</scope>
    <source>
        <tissue evidence="1">Shoot tissue taken approximately 20 cm above the soil surface</tissue>
    </source>
</reference>
<name>A0A0A9HCK2_ARUDO</name>
<dbReference type="EMBL" id="GBRH01162971">
    <property type="protein sequence ID" value="JAE34925.1"/>
    <property type="molecule type" value="Transcribed_RNA"/>
</dbReference>
<proteinExistence type="predicted"/>
<dbReference type="InterPro" id="IPR012341">
    <property type="entry name" value="6hp_glycosidase-like_sf"/>
</dbReference>
<dbReference type="AlphaFoldDB" id="A0A0A9HCK2"/>
<evidence type="ECO:0000313" key="1">
    <source>
        <dbReference type="EMBL" id="JAE34925.1"/>
    </source>
</evidence>
<reference evidence="1" key="2">
    <citation type="journal article" date="2015" name="Data Brief">
        <title>Shoot transcriptome of the giant reed, Arundo donax.</title>
        <authorList>
            <person name="Barrero R.A."/>
            <person name="Guerrero F.D."/>
            <person name="Moolhuijzen P."/>
            <person name="Goolsby J.A."/>
            <person name="Tidwell J."/>
            <person name="Bellgard S.E."/>
            <person name="Bellgard M.I."/>
        </authorList>
    </citation>
    <scope>NUCLEOTIDE SEQUENCE</scope>
    <source>
        <tissue evidence="1">Shoot tissue taken approximately 20 cm above the soil surface</tissue>
    </source>
</reference>
<organism evidence="1">
    <name type="scientific">Arundo donax</name>
    <name type="common">Giant reed</name>
    <name type="synonym">Donax arundinaceus</name>
    <dbReference type="NCBI Taxonomy" id="35708"/>
    <lineage>
        <taxon>Eukaryota</taxon>
        <taxon>Viridiplantae</taxon>
        <taxon>Streptophyta</taxon>
        <taxon>Embryophyta</taxon>
        <taxon>Tracheophyta</taxon>
        <taxon>Spermatophyta</taxon>
        <taxon>Magnoliopsida</taxon>
        <taxon>Liliopsida</taxon>
        <taxon>Poales</taxon>
        <taxon>Poaceae</taxon>
        <taxon>PACMAD clade</taxon>
        <taxon>Arundinoideae</taxon>
        <taxon>Arundineae</taxon>
        <taxon>Arundo</taxon>
    </lineage>
</organism>
<dbReference type="Gene3D" id="1.50.10.10">
    <property type="match status" value="1"/>
</dbReference>
<dbReference type="GO" id="GO:0005975">
    <property type="term" value="P:carbohydrate metabolic process"/>
    <property type="evidence" value="ECO:0007669"/>
    <property type="project" value="InterPro"/>
</dbReference>
<dbReference type="InterPro" id="IPR008928">
    <property type="entry name" value="6-hairpin_glycosidase_sf"/>
</dbReference>